<reference evidence="1 2" key="1">
    <citation type="submission" date="2020-08" db="EMBL/GenBank/DDBJ databases">
        <title>A novel species.</title>
        <authorList>
            <person name="Gao J."/>
        </authorList>
    </citation>
    <scope>NUCLEOTIDE SEQUENCE [LARGE SCALE GENOMIC DNA]</scope>
    <source>
        <strain evidence="1 2">CRXT-G-22</strain>
    </source>
</reference>
<organism evidence="1 2">
    <name type="scientific">Streptomyces roseirectus</name>
    <dbReference type="NCBI Taxonomy" id="2768066"/>
    <lineage>
        <taxon>Bacteria</taxon>
        <taxon>Bacillati</taxon>
        <taxon>Actinomycetota</taxon>
        <taxon>Actinomycetes</taxon>
        <taxon>Kitasatosporales</taxon>
        <taxon>Streptomycetaceae</taxon>
        <taxon>Streptomyces</taxon>
    </lineage>
</organism>
<evidence type="ECO:0000313" key="2">
    <source>
        <dbReference type="Proteomes" id="UP000516052"/>
    </source>
</evidence>
<gene>
    <name evidence="1" type="ORF">IAG44_17535</name>
</gene>
<dbReference type="RefSeq" id="WP_187748033.1">
    <property type="nucleotide sequence ID" value="NZ_CP060828.1"/>
</dbReference>
<protein>
    <recommendedName>
        <fullName evidence="3">AG2 protein</fullName>
    </recommendedName>
</protein>
<dbReference type="EMBL" id="CP060828">
    <property type="protein sequence ID" value="QNP71058.1"/>
    <property type="molecule type" value="Genomic_DNA"/>
</dbReference>
<evidence type="ECO:0008006" key="3">
    <source>
        <dbReference type="Google" id="ProtNLM"/>
    </source>
</evidence>
<proteinExistence type="predicted"/>
<evidence type="ECO:0000313" key="1">
    <source>
        <dbReference type="EMBL" id="QNP71058.1"/>
    </source>
</evidence>
<sequence>MDLEALRFGDLTKLGEAVTDWEQMTSKLATLKGDARDNLKAKSDKAKWAGVNASVTREFVDKTAAEFTDAHAQADSIAKILGDTHKELLGYRTQLNDAIERAGKLGLVVLDTGAGTFQVTRSVRPDWASDPSGKTDAQSQKAAESLRDEIQRILGKATESDSSAAKVLTLLADQAEHGFTDAAYADRDSAAKAVAAAEQLAKAARKPADMTPAGITAFNRTMEQYRDDPLFSERFATQLGAKGTLQFWTEMAHAHAGARGAELDTMKSLQENLSLTLATASFSESDAMKDWKKDVLAESNTNFRAAGSMNPVGALGSQVISSLMREGRYDTEFLDAHREKLFKADKGAGESNTDALWVNGHDGLDLVFGDGTGRDPLEGLFEGLSHNPEAATHAFASKTDLDRLLGTTQYTDRGGPLGRALEAAVTGVPAGDPAYVAPPHSAAQVNLMANIMAAVADPDGGSDLVKREMGESFGHMAASYMPEISRVLGGPNSEASFLTNSEKNDGLDQTDVARFLSAVALDPAGRAGIIYGESIYTASLLEAHLTDPSLFEGSRERVLEDIGRNAGIIEGIVGHAVADAEIKDAAESEKDHNDGLETQGDLFNTAISSGAGGLAALAPLPFAPVAAVGSAAFSGVAATAVKQIFEGREMEGTVDAAIYRTGQDLNAYQESVSQMAQWSVQDALNRHDIDLPEDEMNSIVRNAVNDGWDSSSTILERSMERPN</sequence>
<dbReference type="KEGG" id="sroi:IAG44_17535"/>
<accession>A0A7H0IE42</accession>
<keyword evidence="2" id="KW-1185">Reference proteome</keyword>
<dbReference type="AlphaFoldDB" id="A0A7H0IE42"/>
<name>A0A7H0IE42_9ACTN</name>
<dbReference type="Proteomes" id="UP000516052">
    <property type="component" value="Chromosome"/>
</dbReference>